<evidence type="ECO:0000313" key="2">
    <source>
        <dbReference type="Proteomes" id="UP000717996"/>
    </source>
</evidence>
<accession>A0A9P6XY96</accession>
<name>A0A9P6XY96_RHIOR</name>
<protein>
    <submittedName>
        <fullName evidence="1">Uncharacterized protein</fullName>
    </submittedName>
</protein>
<comment type="caution">
    <text evidence="1">The sequence shown here is derived from an EMBL/GenBank/DDBJ whole genome shotgun (WGS) entry which is preliminary data.</text>
</comment>
<evidence type="ECO:0000313" key="1">
    <source>
        <dbReference type="EMBL" id="KAG1534862.1"/>
    </source>
</evidence>
<dbReference type="OrthoDB" id="2277874at2759"/>
<dbReference type="EMBL" id="JAANIT010003053">
    <property type="protein sequence ID" value="KAG1534862.1"/>
    <property type="molecule type" value="Genomic_DNA"/>
</dbReference>
<reference evidence="1" key="1">
    <citation type="journal article" date="2020" name="Microb. Genom.">
        <title>Genetic diversity of clinical and environmental Mucorales isolates obtained from an investigation of mucormycosis cases among solid organ transplant recipients.</title>
        <authorList>
            <person name="Nguyen M.H."/>
            <person name="Kaul D."/>
            <person name="Muto C."/>
            <person name="Cheng S.J."/>
            <person name="Richter R.A."/>
            <person name="Bruno V.M."/>
            <person name="Liu G."/>
            <person name="Beyhan S."/>
            <person name="Sundermann A.J."/>
            <person name="Mounaud S."/>
            <person name="Pasculle A.W."/>
            <person name="Nierman W.C."/>
            <person name="Driscoll E."/>
            <person name="Cumbie R."/>
            <person name="Clancy C.J."/>
            <person name="Dupont C.L."/>
        </authorList>
    </citation>
    <scope>NUCLEOTIDE SEQUENCE</scope>
    <source>
        <strain evidence="1">GL16</strain>
    </source>
</reference>
<gene>
    <name evidence="1" type="ORF">G6F51_011852</name>
</gene>
<dbReference type="AlphaFoldDB" id="A0A9P6XY96"/>
<organism evidence="1 2">
    <name type="scientific">Rhizopus oryzae</name>
    <name type="common">Mucormycosis agent</name>
    <name type="synonym">Rhizopus arrhizus var. delemar</name>
    <dbReference type="NCBI Taxonomy" id="64495"/>
    <lineage>
        <taxon>Eukaryota</taxon>
        <taxon>Fungi</taxon>
        <taxon>Fungi incertae sedis</taxon>
        <taxon>Mucoromycota</taxon>
        <taxon>Mucoromycotina</taxon>
        <taxon>Mucoromycetes</taxon>
        <taxon>Mucorales</taxon>
        <taxon>Mucorineae</taxon>
        <taxon>Rhizopodaceae</taxon>
        <taxon>Rhizopus</taxon>
    </lineage>
</organism>
<proteinExistence type="predicted"/>
<sequence length="131" mass="15056">MATDQEVHAQLQQTNAERHFLELQIEVFAVLKGTLGERTLSVGSNMELKNWKCKWIAYLCLNVIIDFTRTKRDLIPLSNATKKARQTIENRASAKICLKKIEAHDYADSNERATKMIYVHISNREQADIIP</sequence>
<dbReference type="Proteomes" id="UP000717996">
    <property type="component" value="Unassembled WGS sequence"/>
</dbReference>